<organism evidence="1 2">
    <name type="scientific">Clunio marinus</name>
    <dbReference type="NCBI Taxonomy" id="568069"/>
    <lineage>
        <taxon>Eukaryota</taxon>
        <taxon>Metazoa</taxon>
        <taxon>Ecdysozoa</taxon>
        <taxon>Arthropoda</taxon>
        <taxon>Hexapoda</taxon>
        <taxon>Insecta</taxon>
        <taxon>Pterygota</taxon>
        <taxon>Neoptera</taxon>
        <taxon>Endopterygota</taxon>
        <taxon>Diptera</taxon>
        <taxon>Nematocera</taxon>
        <taxon>Chironomoidea</taxon>
        <taxon>Chironomidae</taxon>
        <taxon>Clunio</taxon>
    </lineage>
</organism>
<gene>
    <name evidence="1" type="ORF">CLUMA_CG016627</name>
</gene>
<protein>
    <submittedName>
        <fullName evidence="1">CLUMA_CG016627, isoform A</fullName>
    </submittedName>
</protein>
<reference evidence="1 2" key="1">
    <citation type="submission" date="2015-04" db="EMBL/GenBank/DDBJ databases">
        <authorList>
            <person name="Syromyatnikov M.Y."/>
            <person name="Popov V.N."/>
        </authorList>
    </citation>
    <scope>NUCLEOTIDE SEQUENCE [LARGE SCALE GENOMIC DNA]</scope>
</reference>
<evidence type="ECO:0000313" key="2">
    <source>
        <dbReference type="Proteomes" id="UP000183832"/>
    </source>
</evidence>
<dbReference type="EMBL" id="CVRI01000059">
    <property type="protein sequence ID" value="CRL03036.1"/>
    <property type="molecule type" value="Genomic_DNA"/>
</dbReference>
<dbReference type="Proteomes" id="UP000183832">
    <property type="component" value="Unassembled WGS sequence"/>
</dbReference>
<sequence>MTKKISLCTFISYHSEVKHHLRIKSKSVSERKIRKRKHLMDDLGLGLCGQRLLTIAACNYVKNGVLFNKVKIESRRECDLWCRMENFSQEELRKNRNEKLFLEKRKVAVDEVEMGNVKNSFELCGCHE</sequence>
<proteinExistence type="predicted"/>
<name>A0A1J1ITX2_9DIPT</name>
<dbReference type="AlphaFoldDB" id="A0A1J1ITX2"/>
<accession>A0A1J1ITX2</accession>
<evidence type="ECO:0000313" key="1">
    <source>
        <dbReference type="EMBL" id="CRL03036.1"/>
    </source>
</evidence>
<keyword evidence="2" id="KW-1185">Reference proteome</keyword>